<gene>
    <name evidence="1" type="ORF">L873DRAFT_1881104</name>
</gene>
<protein>
    <submittedName>
        <fullName evidence="1">Uncharacterized protein</fullName>
    </submittedName>
</protein>
<keyword evidence="2" id="KW-1185">Reference proteome</keyword>
<organism evidence="1 2">
    <name type="scientific">Choiromyces venosus 120613-1</name>
    <dbReference type="NCBI Taxonomy" id="1336337"/>
    <lineage>
        <taxon>Eukaryota</taxon>
        <taxon>Fungi</taxon>
        <taxon>Dikarya</taxon>
        <taxon>Ascomycota</taxon>
        <taxon>Pezizomycotina</taxon>
        <taxon>Pezizomycetes</taxon>
        <taxon>Pezizales</taxon>
        <taxon>Tuberaceae</taxon>
        <taxon>Choiromyces</taxon>
    </lineage>
</organism>
<name>A0A3N4JYR3_9PEZI</name>
<dbReference type="AlphaFoldDB" id="A0A3N4JYR3"/>
<proteinExistence type="predicted"/>
<dbReference type="EMBL" id="ML120369">
    <property type="protein sequence ID" value="RPB02189.1"/>
    <property type="molecule type" value="Genomic_DNA"/>
</dbReference>
<dbReference type="Proteomes" id="UP000276215">
    <property type="component" value="Unassembled WGS sequence"/>
</dbReference>
<evidence type="ECO:0000313" key="2">
    <source>
        <dbReference type="Proteomes" id="UP000276215"/>
    </source>
</evidence>
<reference evidence="1 2" key="1">
    <citation type="journal article" date="2018" name="Nat. Ecol. Evol.">
        <title>Pezizomycetes genomes reveal the molecular basis of ectomycorrhizal truffle lifestyle.</title>
        <authorList>
            <person name="Murat C."/>
            <person name="Payen T."/>
            <person name="Noel B."/>
            <person name="Kuo A."/>
            <person name="Morin E."/>
            <person name="Chen J."/>
            <person name="Kohler A."/>
            <person name="Krizsan K."/>
            <person name="Balestrini R."/>
            <person name="Da Silva C."/>
            <person name="Montanini B."/>
            <person name="Hainaut M."/>
            <person name="Levati E."/>
            <person name="Barry K.W."/>
            <person name="Belfiori B."/>
            <person name="Cichocki N."/>
            <person name="Clum A."/>
            <person name="Dockter R.B."/>
            <person name="Fauchery L."/>
            <person name="Guy J."/>
            <person name="Iotti M."/>
            <person name="Le Tacon F."/>
            <person name="Lindquist E.A."/>
            <person name="Lipzen A."/>
            <person name="Malagnac F."/>
            <person name="Mello A."/>
            <person name="Molinier V."/>
            <person name="Miyauchi S."/>
            <person name="Poulain J."/>
            <person name="Riccioni C."/>
            <person name="Rubini A."/>
            <person name="Sitrit Y."/>
            <person name="Splivallo R."/>
            <person name="Traeger S."/>
            <person name="Wang M."/>
            <person name="Zifcakova L."/>
            <person name="Wipf D."/>
            <person name="Zambonelli A."/>
            <person name="Paolocci F."/>
            <person name="Nowrousian M."/>
            <person name="Ottonello S."/>
            <person name="Baldrian P."/>
            <person name="Spatafora J.W."/>
            <person name="Henrissat B."/>
            <person name="Nagy L.G."/>
            <person name="Aury J.M."/>
            <person name="Wincker P."/>
            <person name="Grigoriev I.V."/>
            <person name="Bonfante P."/>
            <person name="Martin F.M."/>
        </authorList>
    </citation>
    <scope>NUCLEOTIDE SEQUENCE [LARGE SCALE GENOMIC DNA]</scope>
    <source>
        <strain evidence="1 2">120613-1</strain>
    </source>
</reference>
<evidence type="ECO:0000313" key="1">
    <source>
        <dbReference type="EMBL" id="RPB02189.1"/>
    </source>
</evidence>
<sequence>MPSEIICPTCEDRRPLRLDNFIHHCMNEKHFSRLYLLSEQGALTEIQELETIYSEQEIFQKILSYVARDTTGNRCNIFNATRKRFQISTTYPFLRNLFYSYPDNLPDPPSIITPHVNEISTLAYHEHSHPDEPMREDACDGQDYNPEDCSPDIPHFPLQALDVSNNSDGPNNRINTSPFAFQNSQETNECTPNTPPIDDYGIDTTSDNFDLEDCDNASCNTITHSLEIESNQAILSSSSISWFQFQDCFQNPPGGINQAPLGTNINPWHSFPTEIFALLYSFTHSKAQIFSRSQLESVWYILGKVSSVLRSVI</sequence>
<accession>A0A3N4JYR3</accession>